<accession>A0A1U7CY49</accession>
<organism evidence="2 3">
    <name type="scientific">Paludisphaera borealis</name>
    <dbReference type="NCBI Taxonomy" id="1387353"/>
    <lineage>
        <taxon>Bacteria</taxon>
        <taxon>Pseudomonadati</taxon>
        <taxon>Planctomycetota</taxon>
        <taxon>Planctomycetia</taxon>
        <taxon>Isosphaerales</taxon>
        <taxon>Isosphaeraceae</taxon>
        <taxon>Paludisphaera</taxon>
    </lineage>
</organism>
<name>A0A1U7CY49_9BACT</name>
<evidence type="ECO:0008006" key="4">
    <source>
        <dbReference type="Google" id="ProtNLM"/>
    </source>
</evidence>
<gene>
    <name evidence="2" type="ORF">BSF38_05420</name>
</gene>
<sequence>MLQATRKWIAPVLAVFAVAAIQAPSAKAAFTLTVQEDAGTAFAGAVISIAGPLDGSSNPDTITALTTALNSALTYFQFGSLSSASSGPDGTPGSDDVASLTQTGVVVRTNDNSNGLVHTLTIIASDDTFSFPVSNPKEMRTSAGGTFNNTTAGDSRTFQSIFDATGSGGGLVNTSLGAFTFTPGVGTGPFSPSNPDLVTPLGSQTTPFTLTNITVITLGANGPGTTNVQQAQFTGGTSVQTVVAEPSSMALGLISLPALLALGRRMRRRTDV</sequence>
<keyword evidence="3" id="KW-1185">Reference proteome</keyword>
<evidence type="ECO:0000313" key="2">
    <source>
        <dbReference type="EMBL" id="APW63841.1"/>
    </source>
</evidence>
<dbReference type="RefSeq" id="WP_076350144.1">
    <property type="nucleotide sequence ID" value="NZ_CP019082.1"/>
</dbReference>
<proteinExistence type="predicted"/>
<keyword evidence="1" id="KW-0732">Signal</keyword>
<dbReference type="KEGG" id="pbor:BSF38_05420"/>
<evidence type="ECO:0000256" key="1">
    <source>
        <dbReference type="SAM" id="SignalP"/>
    </source>
</evidence>
<protein>
    <recommendedName>
        <fullName evidence="4">PEP-CTERM protein-sorting domain-containing protein</fullName>
    </recommendedName>
</protein>
<feature type="signal peptide" evidence="1">
    <location>
        <begin position="1"/>
        <end position="28"/>
    </location>
</feature>
<dbReference type="EMBL" id="CP019082">
    <property type="protein sequence ID" value="APW63841.1"/>
    <property type="molecule type" value="Genomic_DNA"/>
</dbReference>
<feature type="chain" id="PRO_5013137952" description="PEP-CTERM protein-sorting domain-containing protein" evidence="1">
    <location>
        <begin position="29"/>
        <end position="272"/>
    </location>
</feature>
<evidence type="ECO:0000313" key="3">
    <source>
        <dbReference type="Proteomes" id="UP000186309"/>
    </source>
</evidence>
<dbReference type="Proteomes" id="UP000186309">
    <property type="component" value="Chromosome"/>
</dbReference>
<dbReference type="AlphaFoldDB" id="A0A1U7CY49"/>
<reference evidence="3" key="1">
    <citation type="submission" date="2016-12" db="EMBL/GenBank/DDBJ databases">
        <title>Comparative genomics of four Isosphaeraceae planctomycetes: a common pool of plasmids and glycoside hydrolase genes.</title>
        <authorList>
            <person name="Ivanova A."/>
        </authorList>
    </citation>
    <scope>NUCLEOTIDE SEQUENCE [LARGE SCALE GENOMIC DNA]</scope>
    <source>
        <strain evidence="3">PX4</strain>
    </source>
</reference>